<name>A0AAE1EGF9_PETCI</name>
<dbReference type="Proteomes" id="UP001286313">
    <property type="component" value="Unassembled WGS sequence"/>
</dbReference>
<organism evidence="1 2">
    <name type="scientific">Petrolisthes cinctipes</name>
    <name type="common">Flat porcelain crab</name>
    <dbReference type="NCBI Taxonomy" id="88211"/>
    <lineage>
        <taxon>Eukaryota</taxon>
        <taxon>Metazoa</taxon>
        <taxon>Ecdysozoa</taxon>
        <taxon>Arthropoda</taxon>
        <taxon>Crustacea</taxon>
        <taxon>Multicrustacea</taxon>
        <taxon>Malacostraca</taxon>
        <taxon>Eumalacostraca</taxon>
        <taxon>Eucarida</taxon>
        <taxon>Decapoda</taxon>
        <taxon>Pleocyemata</taxon>
        <taxon>Anomura</taxon>
        <taxon>Galatheoidea</taxon>
        <taxon>Porcellanidae</taxon>
        <taxon>Petrolisthes</taxon>
    </lineage>
</organism>
<proteinExistence type="predicted"/>
<keyword evidence="2" id="KW-1185">Reference proteome</keyword>
<evidence type="ECO:0000313" key="1">
    <source>
        <dbReference type="EMBL" id="KAK3850243.1"/>
    </source>
</evidence>
<accession>A0AAE1EGF9</accession>
<comment type="caution">
    <text evidence="1">The sequence shown here is derived from an EMBL/GenBank/DDBJ whole genome shotgun (WGS) entry which is preliminary data.</text>
</comment>
<protein>
    <submittedName>
        <fullName evidence="1">Uncharacterized protein</fullName>
    </submittedName>
</protein>
<dbReference type="AlphaFoldDB" id="A0AAE1EGF9"/>
<reference evidence="1" key="1">
    <citation type="submission" date="2023-10" db="EMBL/GenBank/DDBJ databases">
        <title>Genome assemblies of two species of porcelain crab, Petrolisthes cinctipes and Petrolisthes manimaculis (Anomura: Porcellanidae).</title>
        <authorList>
            <person name="Angst P."/>
        </authorList>
    </citation>
    <scope>NUCLEOTIDE SEQUENCE</scope>
    <source>
        <strain evidence="1">PB745_01</strain>
        <tissue evidence="1">Gill</tissue>
    </source>
</reference>
<evidence type="ECO:0000313" key="2">
    <source>
        <dbReference type="Proteomes" id="UP001286313"/>
    </source>
</evidence>
<dbReference type="EMBL" id="JAWQEG010008480">
    <property type="protein sequence ID" value="KAK3850243.1"/>
    <property type="molecule type" value="Genomic_DNA"/>
</dbReference>
<gene>
    <name evidence="1" type="ORF">Pcinc_043043</name>
</gene>
<sequence length="163" mass="17784">MTTSHPHADADDQSLYTTKAGFTWPRLPSPHHLALETLQLIPPLPFLPYLSNSSLPFPSCLTSPTHPSPSLLALLLLWLDLPPPPLPVPHRSSSTRAGIYHSLGVLVVDSYLPHLLIESSSCSPHTRATHATNTTKATATHDSTTNTNVTIFDDTTTTQDLFY</sequence>